<dbReference type="InterPro" id="IPR015424">
    <property type="entry name" value="PyrdxlP-dep_Trfase"/>
</dbReference>
<dbReference type="InterPro" id="IPR015421">
    <property type="entry name" value="PyrdxlP-dep_Trfase_major"/>
</dbReference>
<dbReference type="OrthoDB" id="5978656at2759"/>
<dbReference type="Proteomes" id="UP000714618">
    <property type="component" value="Unassembled WGS sequence"/>
</dbReference>
<keyword evidence="1" id="KW-0663">Pyridoxal phosphate</keyword>
<organism evidence="3 4">
    <name type="scientific">Aureobasidium mustum</name>
    <dbReference type="NCBI Taxonomy" id="2773714"/>
    <lineage>
        <taxon>Eukaryota</taxon>
        <taxon>Fungi</taxon>
        <taxon>Dikarya</taxon>
        <taxon>Ascomycota</taxon>
        <taxon>Pezizomycotina</taxon>
        <taxon>Dothideomycetes</taxon>
        <taxon>Dothideomycetidae</taxon>
        <taxon>Dothideales</taxon>
        <taxon>Saccotheciaceae</taxon>
        <taxon>Aureobasidium</taxon>
    </lineage>
</organism>
<dbReference type="EMBL" id="CAIJEO010000011">
    <property type="protein sequence ID" value="CAD0099869.1"/>
    <property type="molecule type" value="Genomic_DNA"/>
</dbReference>
<sequence>MNTLEYLRERQDFSIYTIEHDLSLSDHEVCRAFEEMLDKISQDGRKAKLAIFDTITSLPAVRMPFELLTQICRTHGVLSCIDGAHGVGQLHLNLPQLDPDFFVSNCHKWLFTPRSCAVLYVPVRNQHLIRSTLPTGFNFLKKQQAAKTNNFVANFAAVATSDDTPYSCVAAALEWRQRITFGGKSGEEAIISYNKELARKGGQLVAEMLGTEVLDNKELTLGDCAMTNVRLPVVSEKCSEQLAGLLNMVMNRKHNIAVNIYYYKRALWVRLSAQIYLELKHFEVAGKVLRDVLTTYAVDDSRLMSL</sequence>
<gene>
    <name evidence="3" type="ORF">AWRI4233_LOCUS8694</name>
</gene>
<evidence type="ECO:0000313" key="3">
    <source>
        <dbReference type="EMBL" id="CAD0099869.1"/>
    </source>
</evidence>
<evidence type="ECO:0000259" key="2">
    <source>
        <dbReference type="Pfam" id="PF00266"/>
    </source>
</evidence>
<dbReference type="Gene3D" id="3.40.640.10">
    <property type="entry name" value="Type I PLP-dependent aspartate aminotransferase-like (Major domain)"/>
    <property type="match status" value="1"/>
</dbReference>
<comment type="caution">
    <text evidence="3">The sequence shown here is derived from an EMBL/GenBank/DDBJ whole genome shotgun (WGS) entry which is preliminary data.</text>
</comment>
<evidence type="ECO:0000256" key="1">
    <source>
        <dbReference type="ARBA" id="ARBA00022898"/>
    </source>
</evidence>
<reference evidence="3" key="1">
    <citation type="submission" date="2020-06" db="EMBL/GenBank/DDBJ databases">
        <authorList>
            <person name="Onetto C."/>
        </authorList>
    </citation>
    <scope>NUCLEOTIDE SEQUENCE</scope>
</reference>
<dbReference type="PANTHER" id="PTHR43092:SF2">
    <property type="entry name" value="HERCYNYLCYSTEINE SULFOXIDE LYASE"/>
    <property type="match status" value="1"/>
</dbReference>
<dbReference type="SUPFAM" id="SSF53383">
    <property type="entry name" value="PLP-dependent transferases"/>
    <property type="match status" value="1"/>
</dbReference>
<keyword evidence="4" id="KW-1185">Reference proteome</keyword>
<feature type="domain" description="Aminotransferase class V" evidence="2">
    <location>
        <begin position="45"/>
        <end position="157"/>
    </location>
</feature>
<protein>
    <recommendedName>
        <fullName evidence="2">Aminotransferase class V domain-containing protein</fullName>
    </recommendedName>
</protein>
<dbReference type="InterPro" id="IPR000192">
    <property type="entry name" value="Aminotrans_V_dom"/>
</dbReference>
<accession>A0A9N8PKU0</accession>
<dbReference type="Pfam" id="PF00266">
    <property type="entry name" value="Aminotran_5"/>
    <property type="match status" value="1"/>
</dbReference>
<evidence type="ECO:0000313" key="4">
    <source>
        <dbReference type="Proteomes" id="UP000714618"/>
    </source>
</evidence>
<dbReference type="AlphaFoldDB" id="A0A9N8PKU0"/>
<name>A0A9N8PKU0_9PEZI</name>
<dbReference type="PANTHER" id="PTHR43092">
    <property type="entry name" value="L-CYSTEINE DESULFHYDRASE"/>
    <property type="match status" value="1"/>
</dbReference>
<proteinExistence type="predicted"/>